<comment type="similarity">
    <text evidence="7">Belongs to the iron/ascorbate-dependent oxidoreductase family.</text>
</comment>
<evidence type="ECO:0000259" key="8">
    <source>
        <dbReference type="PROSITE" id="PS51471"/>
    </source>
</evidence>
<accession>A0AAQ3KP98</accession>
<evidence type="ECO:0000256" key="5">
    <source>
        <dbReference type="ARBA" id="ARBA00050508"/>
    </source>
</evidence>
<proteinExistence type="inferred from homology"/>
<dbReference type="InterPro" id="IPR026992">
    <property type="entry name" value="DIOX_N"/>
</dbReference>
<dbReference type="EMBL" id="CP136895">
    <property type="protein sequence ID" value="WOL11839.1"/>
    <property type="molecule type" value="Genomic_DNA"/>
</dbReference>
<dbReference type="SUPFAM" id="SSF51197">
    <property type="entry name" value="Clavaminate synthase-like"/>
    <property type="match status" value="1"/>
</dbReference>
<keyword evidence="2 7" id="KW-0479">Metal-binding</keyword>
<feature type="domain" description="Fe2OG dioxygenase" evidence="8">
    <location>
        <begin position="229"/>
        <end position="328"/>
    </location>
</feature>
<dbReference type="Gene3D" id="2.60.120.330">
    <property type="entry name" value="B-lactam Antibiotic, Isopenicillin N Synthase, Chain"/>
    <property type="match status" value="1"/>
</dbReference>
<dbReference type="PANTHER" id="PTHR47990">
    <property type="entry name" value="2-OXOGLUTARATE (2OG) AND FE(II)-DEPENDENT OXYGENASE SUPERFAMILY PROTEIN-RELATED"/>
    <property type="match status" value="1"/>
</dbReference>
<protein>
    <submittedName>
        <fullName evidence="9">Gibberellin 20 oxidase 2-like</fullName>
    </submittedName>
</protein>
<comment type="cofactor">
    <cofactor evidence="1">
        <name>L-ascorbate</name>
        <dbReference type="ChEBI" id="CHEBI:38290"/>
    </cofactor>
</comment>
<evidence type="ECO:0000256" key="2">
    <source>
        <dbReference type="ARBA" id="ARBA00022723"/>
    </source>
</evidence>
<reference evidence="9 10" key="1">
    <citation type="submission" date="2023-10" db="EMBL/GenBank/DDBJ databases">
        <title>Chromosome-scale genome assembly provides insights into flower coloration mechanisms of Canna indica.</title>
        <authorList>
            <person name="Li C."/>
        </authorList>
    </citation>
    <scope>NUCLEOTIDE SEQUENCE [LARGE SCALE GENOMIC DNA]</scope>
    <source>
        <tissue evidence="9">Flower</tissue>
    </source>
</reference>
<organism evidence="9 10">
    <name type="scientific">Canna indica</name>
    <name type="common">Indian-shot</name>
    <dbReference type="NCBI Taxonomy" id="4628"/>
    <lineage>
        <taxon>Eukaryota</taxon>
        <taxon>Viridiplantae</taxon>
        <taxon>Streptophyta</taxon>
        <taxon>Embryophyta</taxon>
        <taxon>Tracheophyta</taxon>
        <taxon>Spermatophyta</taxon>
        <taxon>Magnoliopsida</taxon>
        <taxon>Liliopsida</taxon>
        <taxon>Zingiberales</taxon>
        <taxon>Cannaceae</taxon>
        <taxon>Canna</taxon>
    </lineage>
</organism>
<keyword evidence="10" id="KW-1185">Reference proteome</keyword>
<evidence type="ECO:0000256" key="4">
    <source>
        <dbReference type="ARBA" id="ARBA00023004"/>
    </source>
</evidence>
<sequence>MEYSSPTSLLLSPATLDLNIKTKTHCSNTSSTIAGFNPSLLWEQPKIPQAFVWPHSDRSQDQLQELQVPVVDLEGFFDGEDASVAATAEAVRAACTTYGFFYVINHRVDADVSVNALRTAEELFKLPLSTKLRARRRPGSAFGYVGAHADRFASKLPWKETFSFGYDYGVNDGVVEYFTSKLGEEYKSMGRVFEGYCEEMKALSMAIEELLGVSLGLGREEYREYFQDGSCIVRCNNYPACQEPEMTLGTGPHCDPTAITILHQDQVGGLQVFADGKWQAVRPVPDALVVNIGDTFMALSNGRYKSCLHRAVVNRERERRSLAFFVCPRGDKVVRPPRALLVGGDGGGDVPRAFPDFTWMELLEFTQTQYRADASTLESFARRRLLSSST</sequence>
<dbReference type="GO" id="GO:0046872">
    <property type="term" value="F:metal ion binding"/>
    <property type="evidence" value="ECO:0007669"/>
    <property type="project" value="UniProtKB-KW"/>
</dbReference>
<evidence type="ECO:0000313" key="10">
    <source>
        <dbReference type="Proteomes" id="UP001327560"/>
    </source>
</evidence>
<evidence type="ECO:0000256" key="7">
    <source>
        <dbReference type="RuleBase" id="RU003682"/>
    </source>
</evidence>
<dbReference type="PROSITE" id="PS51471">
    <property type="entry name" value="FE2OG_OXY"/>
    <property type="match status" value="1"/>
</dbReference>
<keyword evidence="4 7" id="KW-0408">Iron</keyword>
<dbReference type="InterPro" id="IPR005123">
    <property type="entry name" value="Oxoglu/Fe-dep_dioxygenase_dom"/>
</dbReference>
<dbReference type="Pfam" id="PF14226">
    <property type="entry name" value="DIOX_N"/>
    <property type="match status" value="1"/>
</dbReference>
<dbReference type="Proteomes" id="UP001327560">
    <property type="component" value="Chromosome 6"/>
</dbReference>
<dbReference type="InterPro" id="IPR050231">
    <property type="entry name" value="Iron_ascorbate_oxido_reductase"/>
</dbReference>
<evidence type="ECO:0000256" key="3">
    <source>
        <dbReference type="ARBA" id="ARBA00023002"/>
    </source>
</evidence>
<evidence type="ECO:0000256" key="6">
    <source>
        <dbReference type="ARBA" id="ARBA00050797"/>
    </source>
</evidence>
<dbReference type="InterPro" id="IPR027443">
    <property type="entry name" value="IPNS-like_sf"/>
</dbReference>
<evidence type="ECO:0000256" key="1">
    <source>
        <dbReference type="ARBA" id="ARBA00001961"/>
    </source>
</evidence>
<name>A0AAQ3KP98_9LILI</name>
<evidence type="ECO:0000313" key="9">
    <source>
        <dbReference type="EMBL" id="WOL11839.1"/>
    </source>
</evidence>
<keyword evidence="3 7" id="KW-0560">Oxidoreductase</keyword>
<dbReference type="FunFam" id="2.60.120.330:FF:000003">
    <property type="entry name" value="Gibberellin 20 oxidase 2"/>
    <property type="match status" value="1"/>
</dbReference>
<comment type="catalytic activity">
    <reaction evidence="5">
        <text>gibberellin A12 + 2 2-oxoglutarate + 3 O2 + H(+) = gibberellin A9 + 2 succinate + 3 CO2 + 2 H2O</text>
        <dbReference type="Rhea" id="RHEA:60772"/>
        <dbReference type="ChEBI" id="CHEBI:15377"/>
        <dbReference type="ChEBI" id="CHEBI:15378"/>
        <dbReference type="ChEBI" id="CHEBI:15379"/>
        <dbReference type="ChEBI" id="CHEBI:16526"/>
        <dbReference type="ChEBI" id="CHEBI:16810"/>
        <dbReference type="ChEBI" id="CHEBI:30031"/>
        <dbReference type="ChEBI" id="CHEBI:58627"/>
        <dbReference type="ChEBI" id="CHEBI:73255"/>
    </reaction>
    <physiologicalReaction direction="left-to-right" evidence="5">
        <dbReference type="Rhea" id="RHEA:60773"/>
    </physiologicalReaction>
</comment>
<dbReference type="Pfam" id="PF03171">
    <property type="entry name" value="2OG-FeII_Oxy"/>
    <property type="match status" value="1"/>
</dbReference>
<dbReference type="GO" id="GO:0016491">
    <property type="term" value="F:oxidoreductase activity"/>
    <property type="evidence" value="ECO:0007669"/>
    <property type="project" value="UniProtKB-KW"/>
</dbReference>
<comment type="catalytic activity">
    <reaction evidence="6">
        <text>gibberellin A53 + 2 2-oxoglutarate + 3 O2 + H(+) = gibberellin A20 + 2 succinate + 3 CO2 + 2 H2O</text>
        <dbReference type="Rhea" id="RHEA:60796"/>
        <dbReference type="ChEBI" id="CHEBI:15377"/>
        <dbReference type="ChEBI" id="CHEBI:15378"/>
        <dbReference type="ChEBI" id="CHEBI:15379"/>
        <dbReference type="ChEBI" id="CHEBI:16526"/>
        <dbReference type="ChEBI" id="CHEBI:16810"/>
        <dbReference type="ChEBI" id="CHEBI:30031"/>
        <dbReference type="ChEBI" id="CHEBI:58526"/>
        <dbReference type="ChEBI" id="CHEBI:143954"/>
    </reaction>
    <physiologicalReaction direction="left-to-right" evidence="6">
        <dbReference type="Rhea" id="RHEA:60797"/>
    </physiologicalReaction>
</comment>
<gene>
    <name evidence="9" type="ORF">Cni_G20603</name>
</gene>
<dbReference type="AlphaFoldDB" id="A0AAQ3KP98"/>
<dbReference type="GO" id="GO:0009685">
    <property type="term" value="P:gibberellin metabolic process"/>
    <property type="evidence" value="ECO:0007669"/>
    <property type="project" value="UniProtKB-ARBA"/>
</dbReference>
<dbReference type="InterPro" id="IPR044861">
    <property type="entry name" value="IPNS-like_FE2OG_OXY"/>
</dbReference>